<evidence type="ECO:0000313" key="11">
    <source>
        <dbReference type="EMBL" id="CAD7440833.1"/>
    </source>
</evidence>
<accession>A0A7R9ET14</accession>
<dbReference type="PANTHER" id="PTHR12124:SF47">
    <property type="entry name" value="EXOSOME COMPONENT 10"/>
    <property type="match status" value="1"/>
</dbReference>
<dbReference type="GO" id="GO:0071035">
    <property type="term" value="P:nuclear polyadenylation-dependent rRNA catabolic process"/>
    <property type="evidence" value="ECO:0007669"/>
    <property type="project" value="TreeGrafter"/>
</dbReference>
<proteinExistence type="inferred from homology"/>
<dbReference type="InterPro" id="IPR012337">
    <property type="entry name" value="RNaseH-like_sf"/>
</dbReference>
<evidence type="ECO:0000256" key="3">
    <source>
        <dbReference type="ARBA" id="ARBA00022722"/>
    </source>
</evidence>
<dbReference type="CDD" id="cd06147">
    <property type="entry name" value="Rrp6p_like_exo"/>
    <property type="match status" value="1"/>
</dbReference>
<feature type="compositionally biased region" description="Basic and acidic residues" evidence="9">
    <location>
        <begin position="873"/>
        <end position="884"/>
    </location>
</feature>
<dbReference type="GO" id="GO:0000176">
    <property type="term" value="C:nuclear exosome (RNase complex)"/>
    <property type="evidence" value="ECO:0007669"/>
    <property type="project" value="InterPro"/>
</dbReference>
<dbReference type="PROSITE" id="PS50967">
    <property type="entry name" value="HRDC"/>
    <property type="match status" value="1"/>
</dbReference>
<dbReference type="InterPro" id="IPR010997">
    <property type="entry name" value="HRDC-like_sf"/>
</dbReference>
<gene>
    <name evidence="11" type="ORF">TBIB3V08_LOCUS3323</name>
</gene>
<keyword evidence="3" id="KW-0540">Nuclease</keyword>
<dbReference type="SMART" id="SM00341">
    <property type="entry name" value="HRDC"/>
    <property type="match status" value="1"/>
</dbReference>
<sequence>MHKMDVNSGKMAPSVDSPEPSTSSSNETKEEEFTLPGYKSLDDFIKTCTAALVQSTQLSNKLPSKDNWEYYMTFNSFQKTMKSEGTNILHTVTKILSNQKVKGNISQRDVDEQLDLVVDANDTILEHVANNLDEMDGIRRNPEVELIEAAIAPTISGSWNVNKQMVVPNVHRPNHVNHSSTAAPTVRLLTAKNIERPQVKFKDRLDNSSAPFEPRIKDKPNALKPLSILLEMSENGECYSHPYEYELDRFKSPEDQLKKVKPTMYKSLEETPLFMVGRPEELADMAADLAKYSEIAVDLEHHSYRTFQGITCLMQISTRDTDYIIDTLELRDKLHCLNDVFTNPSVVKCGQGSLHQPQCCQGMNDIFTNPSVVKVFHGADHDVEWLQRDLSVYLVNLFDTHQAAKALNFPHLSLAYLLQHYCKVTANKQYQLADWRIRPLPKELRNYAREDTHYLLYIYDTMKNALLDAANGKTNILESVLQQSTEICKKRYWKPILTEDSHMGVYRHSKKLFDNQQMFALKELYRWRDKVAREEDESIGFILPNHMMLQIADTLPREMQGILACCNPIPTTVRKNLVNLHQIVLKAREQPLTKLVLEEEILRVRVPAPSWQKINLDGALHCPHDLSRVGDFRDDLPTLMGDTSAGSKRAPSRTPPLVQRAPNVTVFQPLEAQQDDDYSDLTMKPSEVKQLTFVCPYERYKLVRPYMDAQNASEQEALGRDSVQVEEGEGDEDRIRRIRDHFFKVSAVAVKSEPKPPVAKEENVEPLRKQLTKKRKHPETDTYNEGEEELAPSVLQPRQKHSRTEELAETDNGTSSKSAEMDNETISKSAEMDNKTSSKSAETDNGTISKSAETDNGTISKPTKKKKNKRKRQDNVNNDHDQPPQKKAVFQPFDYSQVNYDRFQGGSKIAANSTPRNSRGRGKVKGKKKFSGKMNHKSLSYNSKKDRW</sequence>
<dbReference type="GO" id="GO:0071038">
    <property type="term" value="P:TRAMP-dependent tRNA surveillance pathway"/>
    <property type="evidence" value="ECO:0007669"/>
    <property type="project" value="TreeGrafter"/>
</dbReference>
<dbReference type="Gene3D" id="3.30.420.10">
    <property type="entry name" value="Ribonuclease H-like superfamily/Ribonuclease H"/>
    <property type="match status" value="2"/>
</dbReference>
<dbReference type="InterPro" id="IPR045092">
    <property type="entry name" value="Rrp6-like"/>
</dbReference>
<feature type="compositionally biased region" description="Basic and acidic residues" evidence="9">
    <location>
        <begin position="752"/>
        <end position="768"/>
    </location>
</feature>
<dbReference type="EMBL" id="OD565094">
    <property type="protein sequence ID" value="CAD7440833.1"/>
    <property type="molecule type" value="Genomic_DNA"/>
</dbReference>
<feature type="region of interest" description="Disordered" evidence="9">
    <location>
        <begin position="638"/>
        <end position="660"/>
    </location>
</feature>
<comment type="similarity">
    <text evidence="8">Belongs to the exosome component 10/RRP6 family.</text>
</comment>
<dbReference type="Gene3D" id="1.10.150.80">
    <property type="entry name" value="HRDC domain"/>
    <property type="match status" value="1"/>
</dbReference>
<dbReference type="GO" id="GO:0071036">
    <property type="term" value="P:nuclear polyadenylation-dependent snoRNA catabolic process"/>
    <property type="evidence" value="ECO:0007669"/>
    <property type="project" value="TreeGrafter"/>
</dbReference>
<dbReference type="AlphaFoldDB" id="A0A7R9ET14"/>
<dbReference type="InterPro" id="IPR049559">
    <property type="entry name" value="Rrp6p-like_exo"/>
</dbReference>
<feature type="compositionally biased region" description="Polar residues" evidence="9">
    <location>
        <begin position="837"/>
        <end position="860"/>
    </location>
</feature>
<feature type="domain" description="HRDC" evidence="10">
    <location>
        <begin position="514"/>
        <end position="594"/>
    </location>
</feature>
<dbReference type="GO" id="GO:0005730">
    <property type="term" value="C:nucleolus"/>
    <property type="evidence" value="ECO:0007669"/>
    <property type="project" value="TreeGrafter"/>
</dbReference>
<dbReference type="FunFam" id="1.10.150.80:FF:000001">
    <property type="entry name" value="Putative exosome component 10"/>
    <property type="match status" value="1"/>
</dbReference>
<keyword evidence="5" id="KW-0271">Exosome</keyword>
<evidence type="ECO:0000256" key="2">
    <source>
        <dbReference type="ARBA" id="ARBA00022552"/>
    </source>
</evidence>
<keyword evidence="2" id="KW-0698">rRNA processing</keyword>
<dbReference type="InterPro" id="IPR002562">
    <property type="entry name" value="3'-5'_exonuclease_dom"/>
</dbReference>
<feature type="region of interest" description="Disordered" evidence="9">
    <location>
        <begin position="750"/>
        <end position="891"/>
    </location>
</feature>
<dbReference type="InterPro" id="IPR036397">
    <property type="entry name" value="RNaseH_sf"/>
</dbReference>
<dbReference type="GO" id="GO:0003727">
    <property type="term" value="F:single-stranded RNA binding"/>
    <property type="evidence" value="ECO:0007669"/>
    <property type="project" value="TreeGrafter"/>
</dbReference>
<reference evidence="11" key="1">
    <citation type="submission" date="2020-11" db="EMBL/GenBank/DDBJ databases">
        <authorList>
            <person name="Tran Van P."/>
        </authorList>
    </citation>
    <scope>NUCLEOTIDE SEQUENCE</scope>
</reference>
<dbReference type="InterPro" id="IPR012588">
    <property type="entry name" value="Exosome-assoc_fac_Rrp6_N"/>
</dbReference>
<feature type="region of interest" description="Disordered" evidence="9">
    <location>
        <begin position="713"/>
        <end position="733"/>
    </location>
</feature>
<dbReference type="InterPro" id="IPR002121">
    <property type="entry name" value="HRDC_dom"/>
</dbReference>
<organism evidence="11">
    <name type="scientific">Timema bartmani</name>
    <dbReference type="NCBI Taxonomy" id="61472"/>
    <lineage>
        <taxon>Eukaryota</taxon>
        <taxon>Metazoa</taxon>
        <taxon>Ecdysozoa</taxon>
        <taxon>Arthropoda</taxon>
        <taxon>Hexapoda</taxon>
        <taxon>Insecta</taxon>
        <taxon>Pterygota</taxon>
        <taxon>Neoptera</taxon>
        <taxon>Polyneoptera</taxon>
        <taxon>Phasmatodea</taxon>
        <taxon>Timematodea</taxon>
        <taxon>Timematoidea</taxon>
        <taxon>Timematidae</taxon>
        <taxon>Timema</taxon>
    </lineage>
</organism>
<keyword evidence="6" id="KW-0269">Exonuclease</keyword>
<dbReference type="SUPFAM" id="SSF53098">
    <property type="entry name" value="Ribonuclease H-like"/>
    <property type="match status" value="2"/>
</dbReference>
<dbReference type="GO" id="GO:0000166">
    <property type="term" value="F:nucleotide binding"/>
    <property type="evidence" value="ECO:0007669"/>
    <property type="project" value="InterPro"/>
</dbReference>
<feature type="compositionally biased region" description="Basic residues" evidence="9">
    <location>
        <begin position="918"/>
        <end position="936"/>
    </location>
</feature>
<protein>
    <recommendedName>
        <fullName evidence="10">HRDC domain-containing protein</fullName>
    </recommendedName>
</protein>
<feature type="compositionally biased region" description="Polar residues" evidence="9">
    <location>
        <begin position="811"/>
        <end position="828"/>
    </location>
</feature>
<dbReference type="Pfam" id="PF01612">
    <property type="entry name" value="DNA_pol_A_exo1"/>
    <property type="match status" value="2"/>
</dbReference>
<dbReference type="Pfam" id="PF00570">
    <property type="entry name" value="HRDC"/>
    <property type="match status" value="1"/>
</dbReference>
<feature type="region of interest" description="Disordered" evidence="9">
    <location>
        <begin position="1"/>
        <end position="33"/>
    </location>
</feature>
<dbReference type="SMART" id="SM00474">
    <property type="entry name" value="35EXOc"/>
    <property type="match status" value="1"/>
</dbReference>
<dbReference type="InterPro" id="IPR044876">
    <property type="entry name" value="HRDC_dom_sf"/>
</dbReference>
<evidence type="ECO:0000256" key="7">
    <source>
        <dbReference type="ARBA" id="ARBA00023242"/>
    </source>
</evidence>
<evidence type="ECO:0000259" key="10">
    <source>
        <dbReference type="PROSITE" id="PS50967"/>
    </source>
</evidence>
<dbReference type="GO" id="GO:0000467">
    <property type="term" value="P:exonucleolytic trimming to generate mature 3'-end of 5.8S rRNA from tricistronic rRNA transcript (SSU-rRNA, 5.8S rRNA, LSU-rRNA)"/>
    <property type="evidence" value="ECO:0007669"/>
    <property type="project" value="InterPro"/>
</dbReference>
<evidence type="ECO:0000256" key="5">
    <source>
        <dbReference type="ARBA" id="ARBA00022835"/>
    </source>
</evidence>
<dbReference type="SUPFAM" id="SSF47819">
    <property type="entry name" value="HRDC-like"/>
    <property type="match status" value="1"/>
</dbReference>
<evidence type="ECO:0000256" key="4">
    <source>
        <dbReference type="ARBA" id="ARBA00022801"/>
    </source>
</evidence>
<feature type="region of interest" description="Disordered" evidence="9">
    <location>
        <begin position="904"/>
        <end position="948"/>
    </location>
</feature>
<dbReference type="GO" id="GO:0071044">
    <property type="term" value="P:histone mRNA catabolic process"/>
    <property type="evidence" value="ECO:0007669"/>
    <property type="project" value="TreeGrafter"/>
</dbReference>
<dbReference type="GO" id="GO:0000175">
    <property type="term" value="F:3'-5'-RNA exonuclease activity"/>
    <property type="evidence" value="ECO:0007669"/>
    <property type="project" value="InterPro"/>
</dbReference>
<dbReference type="Pfam" id="PF08066">
    <property type="entry name" value="PMC2NT"/>
    <property type="match status" value="1"/>
</dbReference>
<dbReference type="GO" id="GO:0071039">
    <property type="term" value="P:nuclear polyadenylation-dependent CUT catabolic process"/>
    <property type="evidence" value="ECO:0007669"/>
    <property type="project" value="TreeGrafter"/>
</dbReference>
<feature type="compositionally biased region" description="Low complexity" evidence="9">
    <location>
        <begin position="17"/>
        <end position="26"/>
    </location>
</feature>
<feature type="compositionally biased region" description="Basic residues" evidence="9">
    <location>
        <begin position="862"/>
        <end position="872"/>
    </location>
</feature>
<evidence type="ECO:0000256" key="6">
    <source>
        <dbReference type="ARBA" id="ARBA00022839"/>
    </source>
</evidence>
<dbReference type="GO" id="GO:0071040">
    <property type="term" value="P:nuclear polyadenylation-dependent antisense transcript catabolic process"/>
    <property type="evidence" value="ECO:0007669"/>
    <property type="project" value="TreeGrafter"/>
</dbReference>
<keyword evidence="7" id="KW-0539">Nucleus</keyword>
<dbReference type="PANTHER" id="PTHR12124">
    <property type="entry name" value="POLYMYOSITIS/SCLERODERMA AUTOANTIGEN-RELATED"/>
    <property type="match status" value="1"/>
</dbReference>
<comment type="subcellular location">
    <subcellularLocation>
        <location evidence="1">Nucleus</location>
    </subcellularLocation>
</comment>
<evidence type="ECO:0000256" key="8">
    <source>
        <dbReference type="ARBA" id="ARBA00043957"/>
    </source>
</evidence>
<dbReference type="GO" id="GO:0071037">
    <property type="term" value="P:nuclear polyadenylation-dependent snRNA catabolic process"/>
    <property type="evidence" value="ECO:0007669"/>
    <property type="project" value="TreeGrafter"/>
</dbReference>
<evidence type="ECO:0000256" key="9">
    <source>
        <dbReference type="SAM" id="MobiDB-lite"/>
    </source>
</evidence>
<dbReference type="GO" id="GO:0071051">
    <property type="term" value="P:poly(A)-dependent snoRNA 3'-end processing"/>
    <property type="evidence" value="ECO:0007669"/>
    <property type="project" value="TreeGrafter"/>
</dbReference>
<keyword evidence="4" id="KW-0378">Hydrolase</keyword>
<evidence type="ECO:0000256" key="1">
    <source>
        <dbReference type="ARBA" id="ARBA00004123"/>
    </source>
</evidence>
<name>A0A7R9ET14_9NEOP</name>